<evidence type="ECO:0008006" key="7">
    <source>
        <dbReference type="Google" id="ProtNLM"/>
    </source>
</evidence>
<dbReference type="SUPFAM" id="SSF81343">
    <property type="entry name" value="Fumarate reductase respiratory complex transmembrane subunits"/>
    <property type="match status" value="1"/>
</dbReference>
<evidence type="ECO:0000256" key="5">
    <source>
        <dbReference type="SAM" id="Phobius"/>
    </source>
</evidence>
<organism evidence="6">
    <name type="scientific">marine metagenome</name>
    <dbReference type="NCBI Taxonomy" id="408172"/>
    <lineage>
        <taxon>unclassified sequences</taxon>
        <taxon>metagenomes</taxon>
        <taxon>ecological metagenomes</taxon>
    </lineage>
</organism>
<dbReference type="EMBL" id="UINC01004740">
    <property type="protein sequence ID" value="SVA16526.1"/>
    <property type="molecule type" value="Genomic_DNA"/>
</dbReference>
<keyword evidence="3 5" id="KW-1133">Transmembrane helix</keyword>
<feature type="transmembrane region" description="Helical" evidence="5">
    <location>
        <begin position="93"/>
        <end position="115"/>
    </location>
</feature>
<dbReference type="GO" id="GO:0006106">
    <property type="term" value="P:fumarate metabolic process"/>
    <property type="evidence" value="ECO:0007669"/>
    <property type="project" value="InterPro"/>
</dbReference>
<keyword evidence="1" id="KW-1003">Cell membrane</keyword>
<dbReference type="NCBIfam" id="NF003977">
    <property type="entry name" value="PRK05470.1-1"/>
    <property type="match status" value="1"/>
</dbReference>
<dbReference type="GO" id="GO:0016020">
    <property type="term" value="C:membrane"/>
    <property type="evidence" value="ECO:0007669"/>
    <property type="project" value="InterPro"/>
</dbReference>
<protein>
    <recommendedName>
        <fullName evidence="7">Fumarate reductase subunit D</fullName>
    </recommendedName>
</protein>
<dbReference type="InterPro" id="IPR034804">
    <property type="entry name" value="SQR/QFR_C/D"/>
</dbReference>
<feature type="transmembrane region" description="Helical" evidence="5">
    <location>
        <begin position="55"/>
        <end position="73"/>
    </location>
</feature>
<name>A0A381TKB0_9ZZZZ</name>
<evidence type="ECO:0000256" key="2">
    <source>
        <dbReference type="ARBA" id="ARBA00022692"/>
    </source>
</evidence>
<dbReference type="Pfam" id="PF02313">
    <property type="entry name" value="Fumarate_red_D"/>
    <property type="match status" value="1"/>
</dbReference>
<feature type="transmembrane region" description="Helical" evidence="5">
    <location>
        <begin position="12"/>
        <end position="35"/>
    </location>
</feature>
<sequence>MAKSNEPIFWSLFSAGGMVAALFLPILMVITGFLVPNELAPQYTLSYDQVNSAVSGSNIVKLVLFAVIALPFFHWAHRFKFTLVDIGLRKISLLLGVLCYGGAISATVITAIILWRI</sequence>
<proteinExistence type="predicted"/>
<keyword evidence="2 5" id="KW-0812">Transmembrane</keyword>
<dbReference type="InterPro" id="IPR003418">
    <property type="entry name" value="Fumarate_red_D"/>
</dbReference>
<gene>
    <name evidence="6" type="ORF">METZ01_LOCUS69380</name>
</gene>
<evidence type="ECO:0000256" key="4">
    <source>
        <dbReference type="ARBA" id="ARBA00023136"/>
    </source>
</evidence>
<reference evidence="6" key="1">
    <citation type="submission" date="2018-05" db="EMBL/GenBank/DDBJ databases">
        <authorList>
            <person name="Lanie J.A."/>
            <person name="Ng W.-L."/>
            <person name="Kazmierczak K.M."/>
            <person name="Andrzejewski T.M."/>
            <person name="Davidsen T.M."/>
            <person name="Wayne K.J."/>
            <person name="Tettelin H."/>
            <person name="Glass J.I."/>
            <person name="Rusch D."/>
            <person name="Podicherti R."/>
            <person name="Tsui H.-C.T."/>
            <person name="Winkler M.E."/>
        </authorList>
    </citation>
    <scope>NUCLEOTIDE SEQUENCE</scope>
</reference>
<evidence type="ECO:0000256" key="3">
    <source>
        <dbReference type="ARBA" id="ARBA00022989"/>
    </source>
</evidence>
<keyword evidence="4 5" id="KW-0472">Membrane</keyword>
<dbReference type="AlphaFoldDB" id="A0A381TKB0"/>
<accession>A0A381TKB0</accession>
<evidence type="ECO:0000256" key="1">
    <source>
        <dbReference type="ARBA" id="ARBA00022475"/>
    </source>
</evidence>
<dbReference type="Gene3D" id="1.20.1300.10">
    <property type="entry name" value="Fumarate reductase/succinate dehydrogenase, transmembrane subunit"/>
    <property type="match status" value="1"/>
</dbReference>
<evidence type="ECO:0000313" key="6">
    <source>
        <dbReference type="EMBL" id="SVA16526.1"/>
    </source>
</evidence>